<dbReference type="GO" id="GO:0003700">
    <property type="term" value="F:DNA-binding transcription factor activity"/>
    <property type="evidence" value="ECO:0007669"/>
    <property type="project" value="InterPro"/>
</dbReference>
<dbReference type="Gene3D" id="1.10.10.10">
    <property type="entry name" value="Winged helix-like DNA-binding domain superfamily/Winged helix DNA-binding domain"/>
    <property type="match status" value="1"/>
</dbReference>
<dbReference type="InterPro" id="IPR036388">
    <property type="entry name" value="WH-like_DNA-bd_sf"/>
</dbReference>
<dbReference type="Proteomes" id="UP000564573">
    <property type="component" value="Unassembled WGS sequence"/>
</dbReference>
<dbReference type="EMBL" id="JACIBS010000001">
    <property type="protein sequence ID" value="MBB3662218.1"/>
    <property type="molecule type" value="Genomic_DNA"/>
</dbReference>
<name>A0A839XN28_9PSEU</name>
<proteinExistence type="inferred from homology"/>
<dbReference type="PANTHER" id="PTHR30346:SF17">
    <property type="entry name" value="LYSR FAMILY TRANSCRIPTIONAL REGULATOR"/>
    <property type="match status" value="1"/>
</dbReference>
<comment type="similarity">
    <text evidence="1">Belongs to the LysR transcriptional regulatory family.</text>
</comment>
<protein>
    <submittedName>
        <fullName evidence="6">DNA-binding transcriptional LysR family regulator</fullName>
    </submittedName>
</protein>
<dbReference type="GO" id="GO:0003677">
    <property type="term" value="F:DNA binding"/>
    <property type="evidence" value="ECO:0007669"/>
    <property type="project" value="UniProtKB-KW"/>
</dbReference>
<gene>
    <name evidence="6" type="ORF">FB384_001122</name>
</gene>
<dbReference type="PRINTS" id="PR00039">
    <property type="entry name" value="HTHLYSR"/>
</dbReference>
<dbReference type="FunFam" id="1.10.10.10:FF:000001">
    <property type="entry name" value="LysR family transcriptional regulator"/>
    <property type="match status" value="1"/>
</dbReference>
<keyword evidence="2" id="KW-0805">Transcription regulation</keyword>
<keyword evidence="4" id="KW-0804">Transcription</keyword>
<accession>A0A839XN28</accession>
<dbReference type="PROSITE" id="PS50931">
    <property type="entry name" value="HTH_LYSR"/>
    <property type="match status" value="1"/>
</dbReference>
<dbReference type="Gene3D" id="3.40.190.10">
    <property type="entry name" value="Periplasmic binding protein-like II"/>
    <property type="match status" value="2"/>
</dbReference>
<dbReference type="AlphaFoldDB" id="A0A839XN28"/>
<evidence type="ECO:0000313" key="6">
    <source>
        <dbReference type="EMBL" id="MBB3662218.1"/>
    </source>
</evidence>
<dbReference type="Pfam" id="PF00126">
    <property type="entry name" value="HTH_1"/>
    <property type="match status" value="1"/>
</dbReference>
<evidence type="ECO:0000256" key="3">
    <source>
        <dbReference type="ARBA" id="ARBA00023125"/>
    </source>
</evidence>
<comment type="caution">
    <text evidence="6">The sequence shown here is derived from an EMBL/GenBank/DDBJ whole genome shotgun (WGS) entry which is preliminary data.</text>
</comment>
<evidence type="ECO:0000256" key="1">
    <source>
        <dbReference type="ARBA" id="ARBA00009437"/>
    </source>
</evidence>
<reference evidence="6 7" key="1">
    <citation type="submission" date="2020-08" db="EMBL/GenBank/DDBJ databases">
        <title>Sequencing the genomes of 1000 actinobacteria strains.</title>
        <authorList>
            <person name="Klenk H.-P."/>
        </authorList>
    </citation>
    <scope>NUCLEOTIDE SEQUENCE [LARGE SCALE GENOMIC DNA]</scope>
    <source>
        <strain evidence="6 7">DSM 45267</strain>
    </source>
</reference>
<dbReference type="GO" id="GO:0032993">
    <property type="term" value="C:protein-DNA complex"/>
    <property type="evidence" value="ECO:0007669"/>
    <property type="project" value="TreeGrafter"/>
</dbReference>
<keyword evidence="3 6" id="KW-0238">DNA-binding</keyword>
<dbReference type="PANTHER" id="PTHR30346">
    <property type="entry name" value="TRANSCRIPTIONAL DUAL REGULATOR HCAR-RELATED"/>
    <property type="match status" value="1"/>
</dbReference>
<evidence type="ECO:0000259" key="5">
    <source>
        <dbReference type="PROSITE" id="PS50931"/>
    </source>
</evidence>
<keyword evidence="7" id="KW-1185">Reference proteome</keyword>
<evidence type="ECO:0000256" key="2">
    <source>
        <dbReference type="ARBA" id="ARBA00023015"/>
    </source>
</evidence>
<feature type="domain" description="HTH lysR-type" evidence="5">
    <location>
        <begin position="1"/>
        <end position="58"/>
    </location>
</feature>
<dbReference type="InterPro" id="IPR036390">
    <property type="entry name" value="WH_DNA-bd_sf"/>
</dbReference>
<dbReference type="InterPro" id="IPR000847">
    <property type="entry name" value="LysR_HTH_N"/>
</dbReference>
<dbReference type="InterPro" id="IPR005119">
    <property type="entry name" value="LysR_subst-bd"/>
</dbReference>
<dbReference type="RefSeq" id="WP_183779804.1">
    <property type="nucleotide sequence ID" value="NZ_JACIBS010000001.1"/>
</dbReference>
<evidence type="ECO:0000313" key="7">
    <source>
        <dbReference type="Proteomes" id="UP000564573"/>
    </source>
</evidence>
<evidence type="ECO:0000256" key="4">
    <source>
        <dbReference type="ARBA" id="ARBA00023163"/>
    </source>
</evidence>
<organism evidence="6 7">
    <name type="scientific">Prauserella sediminis</name>
    <dbReference type="NCBI Taxonomy" id="577680"/>
    <lineage>
        <taxon>Bacteria</taxon>
        <taxon>Bacillati</taxon>
        <taxon>Actinomycetota</taxon>
        <taxon>Actinomycetes</taxon>
        <taxon>Pseudonocardiales</taxon>
        <taxon>Pseudonocardiaceae</taxon>
        <taxon>Prauserella</taxon>
        <taxon>Prauserella salsuginis group</taxon>
    </lineage>
</organism>
<dbReference type="Pfam" id="PF03466">
    <property type="entry name" value="LysR_substrate"/>
    <property type="match status" value="1"/>
</dbReference>
<sequence length="296" mass="32870">MELRQLRYFTAVFTERSLSRAAERLLISQPALTRQLRQLEQELGATLFERIHTGVRPTAAGSALHEHALQILSMADACRRVAQSAGPAREMVRVGLPPGLPPGWVQRVLAETRRRVPMAELAFTDASSTAQLRMVREGHLDVGLVHQTPPSSLQHRELFADPFGLAIRPGHALRGRTGCRLADLDGMRVLAHARDQVPTEHDRLVAAAHDLGIAPEWHFAHFSENALACALAADAHAVLLTEASAARLLPDWSWLQLTDPPFLMRTWLVRHQTTRSIVMDISEVMIDTERYGPDVA</sequence>
<dbReference type="SUPFAM" id="SSF53850">
    <property type="entry name" value="Periplasmic binding protein-like II"/>
    <property type="match status" value="1"/>
</dbReference>
<dbReference type="SUPFAM" id="SSF46785">
    <property type="entry name" value="Winged helix' DNA-binding domain"/>
    <property type="match status" value="1"/>
</dbReference>